<evidence type="ECO:0000313" key="5">
    <source>
        <dbReference type="Proteomes" id="UP000198263"/>
    </source>
</evidence>
<dbReference type="OrthoDB" id="9813211at2"/>
<dbReference type="SUPFAM" id="SSF53756">
    <property type="entry name" value="UDP-Glycosyltransferase/glycogen phosphorylase"/>
    <property type="match status" value="1"/>
</dbReference>
<proteinExistence type="predicted"/>
<feature type="domain" description="Glycosyltransferase subfamily 4-like N-terminal" evidence="3">
    <location>
        <begin position="40"/>
        <end position="205"/>
    </location>
</feature>
<feature type="domain" description="Glycosyl transferase family 1" evidence="2">
    <location>
        <begin position="212"/>
        <end position="376"/>
    </location>
</feature>
<dbReference type="Gene3D" id="3.40.50.2000">
    <property type="entry name" value="Glycogen Phosphorylase B"/>
    <property type="match status" value="2"/>
</dbReference>
<comment type="caution">
    <text evidence="4">The sequence shown here is derived from an EMBL/GenBank/DDBJ whole genome shotgun (WGS) entry which is preliminary data.</text>
</comment>
<sequence>MNMRAALKDAHRERRSRSRAGNAAASRSLTVAMVVEAAGGGVAVHLADLIPGLAARGVDVHLIATQDTDRFDAQCIKPEHLSLCRSVTRVPMRRNVGLHDLASFMHVARALARIRPDIVHAHSSKAGVLARACPGPWSKVYTPHAVYTLNPTLKPSARCVYGAIEKLFGRWLTHRLIAVSDDEARHLRDVLKIPGERIATVWNGVPEFETLDRKEARRRLGLADDAFVVGLVGRFAFQKGVDRLVAIAREVGQHLKEEVQFVCIGSGDFAATAGAHAHSLPENIRVIGAVPQARRLFEAFDALALPSRYEGFPYVYLEAVAAGVPIVSTRVAGADALVTAHETGVVVPNGDDPGPFADALIDLATDTPRLARLRANCLSAAAHFTADRMVDETLAVYRQCINRKTV</sequence>
<dbReference type="Pfam" id="PF00534">
    <property type="entry name" value="Glycos_transf_1"/>
    <property type="match status" value="1"/>
</dbReference>
<organism evidence="4 5">
    <name type="scientific">Caballeronia concitans</name>
    <dbReference type="NCBI Taxonomy" id="1777133"/>
    <lineage>
        <taxon>Bacteria</taxon>
        <taxon>Pseudomonadati</taxon>
        <taxon>Pseudomonadota</taxon>
        <taxon>Betaproteobacteria</taxon>
        <taxon>Burkholderiales</taxon>
        <taxon>Burkholderiaceae</taxon>
        <taxon>Caballeronia</taxon>
    </lineage>
</organism>
<evidence type="ECO:0000259" key="2">
    <source>
        <dbReference type="Pfam" id="PF00534"/>
    </source>
</evidence>
<evidence type="ECO:0000313" key="4">
    <source>
        <dbReference type="EMBL" id="SAL09144.1"/>
    </source>
</evidence>
<keyword evidence="4" id="KW-0808">Transferase</keyword>
<feature type="compositionally biased region" description="Basic and acidic residues" evidence="1">
    <location>
        <begin position="1"/>
        <end position="12"/>
    </location>
</feature>
<name>A0A658QQ37_9BURK</name>
<dbReference type="Pfam" id="PF13439">
    <property type="entry name" value="Glyco_transf_4"/>
    <property type="match status" value="1"/>
</dbReference>
<evidence type="ECO:0000256" key="1">
    <source>
        <dbReference type="SAM" id="MobiDB-lite"/>
    </source>
</evidence>
<protein>
    <submittedName>
        <fullName evidence="4">Glycosyl transferase, group 1</fullName>
    </submittedName>
</protein>
<dbReference type="Proteomes" id="UP000198263">
    <property type="component" value="Unassembled WGS sequence"/>
</dbReference>
<dbReference type="AlphaFoldDB" id="A0A658QQ37"/>
<dbReference type="InterPro" id="IPR001296">
    <property type="entry name" value="Glyco_trans_1"/>
</dbReference>
<dbReference type="GO" id="GO:0016757">
    <property type="term" value="F:glycosyltransferase activity"/>
    <property type="evidence" value="ECO:0007669"/>
    <property type="project" value="InterPro"/>
</dbReference>
<dbReference type="InterPro" id="IPR028098">
    <property type="entry name" value="Glyco_trans_4-like_N"/>
</dbReference>
<keyword evidence="5" id="KW-1185">Reference proteome</keyword>
<dbReference type="CDD" id="cd03801">
    <property type="entry name" value="GT4_PimA-like"/>
    <property type="match status" value="1"/>
</dbReference>
<dbReference type="PANTHER" id="PTHR12526">
    <property type="entry name" value="GLYCOSYLTRANSFERASE"/>
    <property type="match status" value="1"/>
</dbReference>
<accession>A0A658QQ37</accession>
<reference evidence="4 5" key="1">
    <citation type="submission" date="2016-01" db="EMBL/GenBank/DDBJ databases">
        <authorList>
            <person name="Peeters C."/>
        </authorList>
    </citation>
    <scope>NUCLEOTIDE SEQUENCE [LARGE SCALE GENOMIC DNA]</scope>
    <source>
        <strain evidence="4">LMG 29315</strain>
    </source>
</reference>
<evidence type="ECO:0000259" key="3">
    <source>
        <dbReference type="Pfam" id="PF13439"/>
    </source>
</evidence>
<gene>
    <name evidence="4" type="ORF">AWB72_00075</name>
</gene>
<feature type="region of interest" description="Disordered" evidence="1">
    <location>
        <begin position="1"/>
        <end position="22"/>
    </location>
</feature>
<dbReference type="EMBL" id="FCNV02000001">
    <property type="protein sequence ID" value="SAL09144.1"/>
    <property type="molecule type" value="Genomic_DNA"/>
</dbReference>